<evidence type="ECO:0000256" key="2">
    <source>
        <dbReference type="ARBA" id="ARBA00022553"/>
    </source>
</evidence>
<dbReference type="InterPro" id="IPR059000">
    <property type="entry name" value="ATPase_P-type_domA"/>
</dbReference>
<organism evidence="11 12">
    <name type="scientific">Eruca vesicaria subsp. sativa</name>
    <name type="common">Garden rocket</name>
    <name type="synonym">Eruca sativa</name>
    <dbReference type="NCBI Taxonomy" id="29727"/>
    <lineage>
        <taxon>Eukaryota</taxon>
        <taxon>Viridiplantae</taxon>
        <taxon>Streptophyta</taxon>
        <taxon>Embryophyta</taxon>
        <taxon>Tracheophyta</taxon>
        <taxon>Spermatophyta</taxon>
        <taxon>Magnoliopsida</taxon>
        <taxon>eudicotyledons</taxon>
        <taxon>Gunneridae</taxon>
        <taxon>Pentapetalae</taxon>
        <taxon>rosids</taxon>
        <taxon>malvids</taxon>
        <taxon>Brassicales</taxon>
        <taxon>Brassicaceae</taxon>
        <taxon>Brassiceae</taxon>
        <taxon>Eruca</taxon>
    </lineage>
</organism>
<evidence type="ECO:0000256" key="6">
    <source>
        <dbReference type="ARBA" id="ARBA00022842"/>
    </source>
</evidence>
<reference evidence="11 12" key="1">
    <citation type="submission" date="2022-03" db="EMBL/GenBank/DDBJ databases">
        <authorList>
            <person name="Macdonald S."/>
            <person name="Ahmed S."/>
            <person name="Newling K."/>
        </authorList>
    </citation>
    <scope>NUCLEOTIDE SEQUENCE [LARGE SCALE GENOMIC DNA]</scope>
</reference>
<dbReference type="GO" id="GO:0012505">
    <property type="term" value="C:endomembrane system"/>
    <property type="evidence" value="ECO:0007669"/>
    <property type="project" value="UniProtKB-SubCell"/>
</dbReference>
<dbReference type="FunFam" id="2.70.150.10:FF:000160">
    <property type="entry name" value="Sarcoplasmic/endoplasmic reticulum calcium ATPase 1"/>
    <property type="match status" value="1"/>
</dbReference>
<dbReference type="Pfam" id="PF00122">
    <property type="entry name" value="E1-E2_ATPase"/>
    <property type="match status" value="1"/>
</dbReference>
<comment type="subcellular location">
    <subcellularLocation>
        <location evidence="1">Endomembrane system</location>
        <topology evidence="1">Multi-pass membrane protein</topology>
    </subcellularLocation>
</comment>
<dbReference type="SUPFAM" id="SSF81653">
    <property type="entry name" value="Calcium ATPase, transduction domain A"/>
    <property type="match status" value="1"/>
</dbReference>
<keyword evidence="7" id="KW-1278">Translocase</keyword>
<evidence type="ECO:0000256" key="9">
    <source>
        <dbReference type="ARBA" id="ARBA00023136"/>
    </source>
</evidence>
<evidence type="ECO:0000256" key="8">
    <source>
        <dbReference type="ARBA" id="ARBA00022989"/>
    </source>
</evidence>
<evidence type="ECO:0000256" key="5">
    <source>
        <dbReference type="ARBA" id="ARBA00022840"/>
    </source>
</evidence>
<keyword evidence="9" id="KW-0472">Membrane</keyword>
<keyword evidence="6" id="KW-0460">Magnesium</keyword>
<dbReference type="Gene3D" id="2.70.150.10">
    <property type="entry name" value="Calcium-transporting ATPase, cytoplasmic transduction domain A"/>
    <property type="match status" value="1"/>
</dbReference>
<evidence type="ECO:0000256" key="4">
    <source>
        <dbReference type="ARBA" id="ARBA00022741"/>
    </source>
</evidence>
<dbReference type="InterPro" id="IPR008250">
    <property type="entry name" value="ATPase_P-typ_transduc_dom_A_sf"/>
</dbReference>
<evidence type="ECO:0000313" key="12">
    <source>
        <dbReference type="Proteomes" id="UP001642260"/>
    </source>
</evidence>
<dbReference type="AlphaFoldDB" id="A0ABC8M2U9"/>
<feature type="domain" description="P-type ATPase A" evidence="10">
    <location>
        <begin position="5"/>
        <end position="95"/>
    </location>
</feature>
<protein>
    <recommendedName>
        <fullName evidence="10">P-type ATPase A domain-containing protein</fullName>
    </recommendedName>
</protein>
<keyword evidence="3" id="KW-0812">Transmembrane</keyword>
<dbReference type="Proteomes" id="UP001642260">
    <property type="component" value="Unassembled WGS sequence"/>
</dbReference>
<accession>A0ABC8M2U9</accession>
<dbReference type="EMBL" id="CAKOAT010861820">
    <property type="protein sequence ID" value="CAH8389902.1"/>
    <property type="molecule type" value="Genomic_DNA"/>
</dbReference>
<comment type="caution">
    <text evidence="11">The sequence shown here is derived from an EMBL/GenBank/DDBJ whole genome shotgun (WGS) entry which is preliminary data.</text>
</comment>
<name>A0ABC8M2U9_ERUVS</name>
<keyword evidence="8" id="KW-1133">Transmembrane helix</keyword>
<keyword evidence="4" id="KW-0547">Nucleotide-binding</keyword>
<proteinExistence type="predicted"/>
<evidence type="ECO:0000256" key="7">
    <source>
        <dbReference type="ARBA" id="ARBA00022967"/>
    </source>
</evidence>
<evidence type="ECO:0000259" key="10">
    <source>
        <dbReference type="Pfam" id="PF00122"/>
    </source>
</evidence>
<sequence length="100" mass="10872">MAKKEDLVPGNIVEIGVGDKVPPYLHVVALISSTLRVEQDSLAGEREAVSKTTKRVEENSDIQEKRCMVFAGSTFVNGNCICLVTYTSISAETGRELSQI</sequence>
<evidence type="ECO:0000256" key="3">
    <source>
        <dbReference type="ARBA" id="ARBA00022692"/>
    </source>
</evidence>
<dbReference type="PANTHER" id="PTHR42861">
    <property type="entry name" value="CALCIUM-TRANSPORTING ATPASE"/>
    <property type="match status" value="1"/>
</dbReference>
<gene>
    <name evidence="11" type="ORF">ERUC_LOCUS42385</name>
</gene>
<dbReference type="GO" id="GO:0005524">
    <property type="term" value="F:ATP binding"/>
    <property type="evidence" value="ECO:0007669"/>
    <property type="project" value="UniProtKB-KW"/>
</dbReference>
<evidence type="ECO:0000256" key="1">
    <source>
        <dbReference type="ARBA" id="ARBA00004127"/>
    </source>
</evidence>
<keyword evidence="5" id="KW-0067">ATP-binding</keyword>
<keyword evidence="12" id="KW-1185">Reference proteome</keyword>
<evidence type="ECO:0000313" key="11">
    <source>
        <dbReference type="EMBL" id="CAH8389902.1"/>
    </source>
</evidence>
<keyword evidence="2" id="KW-0597">Phosphoprotein</keyword>